<feature type="compositionally biased region" description="Low complexity" evidence="1">
    <location>
        <begin position="33"/>
        <end position="56"/>
    </location>
</feature>
<keyword evidence="3" id="KW-1185">Reference proteome</keyword>
<evidence type="ECO:0000313" key="3">
    <source>
        <dbReference type="Proteomes" id="UP001244341"/>
    </source>
</evidence>
<sequence length="154" mass="16434">MQAKVPSTVSASCQHFHSSRCSASDETEGEQPAASSSGSGEDAAAAAADSNSSSSSTPRARPRHISLDDPELNIYLKHNTNFVTDPDRSYALGHRRAFDRVTRQELRKALAAQRLWLADEAAALTGGPAGGRQLPMREAMLTRLGEIQDAAASR</sequence>
<dbReference type="EMBL" id="CP126218">
    <property type="protein sequence ID" value="WIA20131.1"/>
    <property type="molecule type" value="Genomic_DNA"/>
</dbReference>
<evidence type="ECO:0000313" key="2">
    <source>
        <dbReference type="EMBL" id="WIA20131.1"/>
    </source>
</evidence>
<name>A0ABY8UIX5_TETOB</name>
<feature type="region of interest" description="Disordered" evidence="1">
    <location>
        <begin position="1"/>
        <end position="69"/>
    </location>
</feature>
<dbReference type="Proteomes" id="UP001244341">
    <property type="component" value="Chromosome 11b"/>
</dbReference>
<proteinExistence type="predicted"/>
<organism evidence="2 3">
    <name type="scientific">Tetradesmus obliquus</name>
    <name type="common">Green alga</name>
    <name type="synonym">Acutodesmus obliquus</name>
    <dbReference type="NCBI Taxonomy" id="3088"/>
    <lineage>
        <taxon>Eukaryota</taxon>
        <taxon>Viridiplantae</taxon>
        <taxon>Chlorophyta</taxon>
        <taxon>core chlorophytes</taxon>
        <taxon>Chlorophyceae</taxon>
        <taxon>CS clade</taxon>
        <taxon>Sphaeropleales</taxon>
        <taxon>Scenedesmaceae</taxon>
        <taxon>Tetradesmus</taxon>
    </lineage>
</organism>
<reference evidence="2 3" key="1">
    <citation type="submission" date="2023-05" db="EMBL/GenBank/DDBJ databases">
        <title>A 100% complete, gapless, phased diploid assembly of the Scenedesmus obliquus UTEX 3031 genome.</title>
        <authorList>
            <person name="Biondi T.C."/>
            <person name="Hanschen E.R."/>
            <person name="Kwon T."/>
            <person name="Eng W."/>
            <person name="Kruse C.P.S."/>
            <person name="Koehler S.I."/>
            <person name="Kunde Y."/>
            <person name="Gleasner C.D."/>
            <person name="You Mak K.T."/>
            <person name="Polle J."/>
            <person name="Hovde B.T."/>
            <person name="Starkenburg S.R."/>
        </authorList>
    </citation>
    <scope>NUCLEOTIDE SEQUENCE [LARGE SCALE GENOMIC DNA]</scope>
    <source>
        <strain evidence="2 3">DOE0152z</strain>
    </source>
</reference>
<gene>
    <name evidence="2" type="ORF">OEZ85_005981</name>
</gene>
<evidence type="ECO:0000256" key="1">
    <source>
        <dbReference type="SAM" id="MobiDB-lite"/>
    </source>
</evidence>
<protein>
    <submittedName>
        <fullName evidence="2">Uncharacterized protein</fullName>
    </submittedName>
</protein>
<accession>A0ABY8UIX5</accession>
<feature type="compositionally biased region" description="Polar residues" evidence="1">
    <location>
        <begin position="1"/>
        <end position="24"/>
    </location>
</feature>